<dbReference type="Proteomes" id="UP000823388">
    <property type="component" value="Chromosome 9K"/>
</dbReference>
<dbReference type="EMBL" id="CM029053">
    <property type="protein sequence ID" value="KAG2549586.1"/>
    <property type="molecule type" value="Genomic_DNA"/>
</dbReference>
<reference evidence="1" key="1">
    <citation type="submission" date="2020-05" db="EMBL/GenBank/DDBJ databases">
        <title>WGS assembly of Panicum virgatum.</title>
        <authorList>
            <person name="Lovell J.T."/>
            <person name="Jenkins J."/>
            <person name="Shu S."/>
            <person name="Juenger T.E."/>
            <person name="Schmutz J."/>
        </authorList>
    </citation>
    <scope>NUCLEOTIDE SEQUENCE</scope>
    <source>
        <strain evidence="1">AP13</strain>
    </source>
</reference>
<dbReference type="AlphaFoldDB" id="A0A8T0NQS1"/>
<evidence type="ECO:0000313" key="1">
    <source>
        <dbReference type="EMBL" id="KAG2549586.1"/>
    </source>
</evidence>
<name>A0A8T0NQS1_PANVG</name>
<accession>A0A8T0NQS1</accession>
<protein>
    <submittedName>
        <fullName evidence="1">Uncharacterized protein</fullName>
    </submittedName>
</protein>
<comment type="caution">
    <text evidence="1">The sequence shown here is derived from an EMBL/GenBank/DDBJ whole genome shotgun (WGS) entry which is preliminary data.</text>
</comment>
<gene>
    <name evidence="1" type="ORF">PVAP13_9KG249552</name>
</gene>
<evidence type="ECO:0000313" key="2">
    <source>
        <dbReference type="Proteomes" id="UP000823388"/>
    </source>
</evidence>
<keyword evidence="2" id="KW-1185">Reference proteome</keyword>
<organism evidence="1 2">
    <name type="scientific">Panicum virgatum</name>
    <name type="common">Blackwell switchgrass</name>
    <dbReference type="NCBI Taxonomy" id="38727"/>
    <lineage>
        <taxon>Eukaryota</taxon>
        <taxon>Viridiplantae</taxon>
        <taxon>Streptophyta</taxon>
        <taxon>Embryophyta</taxon>
        <taxon>Tracheophyta</taxon>
        <taxon>Spermatophyta</taxon>
        <taxon>Magnoliopsida</taxon>
        <taxon>Liliopsida</taxon>
        <taxon>Poales</taxon>
        <taxon>Poaceae</taxon>
        <taxon>PACMAD clade</taxon>
        <taxon>Panicoideae</taxon>
        <taxon>Panicodae</taxon>
        <taxon>Paniceae</taxon>
        <taxon>Panicinae</taxon>
        <taxon>Panicum</taxon>
        <taxon>Panicum sect. Hiantes</taxon>
    </lineage>
</organism>
<sequence>MNKLRSLPSSVCEMTLLYLLDAHFNELCGLPSAHYRFLLLVRRSCCSDQDRQLFCRCLTNLYTCDL</sequence>
<proteinExistence type="predicted"/>